<evidence type="ECO:0000256" key="1">
    <source>
        <dbReference type="ARBA" id="ARBA00022574"/>
    </source>
</evidence>
<feature type="compositionally biased region" description="Basic and acidic residues" evidence="4">
    <location>
        <begin position="67"/>
        <end position="94"/>
    </location>
</feature>
<feature type="compositionally biased region" description="Acidic residues" evidence="4">
    <location>
        <begin position="430"/>
        <end position="440"/>
    </location>
</feature>
<feature type="region of interest" description="Disordered" evidence="4">
    <location>
        <begin position="414"/>
        <end position="471"/>
    </location>
</feature>
<dbReference type="GO" id="GO:0034388">
    <property type="term" value="C:Pwp2p-containing subcomplex of 90S preribosome"/>
    <property type="evidence" value="ECO:0007669"/>
    <property type="project" value="TreeGrafter"/>
</dbReference>
<keyword evidence="2" id="KW-0677">Repeat</keyword>
<feature type="compositionally biased region" description="Low complexity" evidence="4">
    <location>
        <begin position="55"/>
        <end position="66"/>
    </location>
</feature>
<dbReference type="GO" id="GO:0032040">
    <property type="term" value="C:small-subunit processome"/>
    <property type="evidence" value="ECO:0007669"/>
    <property type="project" value="TreeGrafter"/>
</dbReference>
<dbReference type="InterPro" id="IPR015943">
    <property type="entry name" value="WD40/YVTN_repeat-like_dom_sf"/>
</dbReference>
<dbReference type="PANTHER" id="PTHR19858">
    <property type="entry name" value="WD40 REPEAT PROTEIN"/>
    <property type="match status" value="1"/>
</dbReference>
<dbReference type="SMART" id="SM00320">
    <property type="entry name" value="WD40"/>
    <property type="match status" value="8"/>
</dbReference>
<dbReference type="GO" id="GO:0000462">
    <property type="term" value="P:maturation of SSU-rRNA from tricistronic rRNA transcript (SSU-rRNA, 5.8S rRNA, LSU-rRNA)"/>
    <property type="evidence" value="ECO:0007669"/>
    <property type="project" value="TreeGrafter"/>
</dbReference>
<keyword evidence="1 3" id="KW-0853">WD repeat</keyword>
<accession>A0A086J8B4</accession>
<gene>
    <name evidence="5" type="ORF">TGP89_295680</name>
</gene>
<dbReference type="InterPro" id="IPR027145">
    <property type="entry name" value="PWP2"/>
</dbReference>
<name>A0A086J8B4_TOXGO</name>
<comment type="caution">
    <text evidence="5">The sequence shown here is derived from an EMBL/GenBank/DDBJ whole genome shotgun (WGS) entry which is preliminary data.</text>
</comment>
<dbReference type="InterPro" id="IPR011044">
    <property type="entry name" value="Quino_amine_DH_bsu"/>
</dbReference>
<feature type="region of interest" description="Disordered" evidence="4">
    <location>
        <begin position="55"/>
        <end position="97"/>
    </location>
</feature>
<dbReference type="PROSITE" id="PS50294">
    <property type="entry name" value="WD_REPEATS_REGION"/>
    <property type="match status" value="2"/>
</dbReference>
<dbReference type="AlphaFoldDB" id="A0A086J8B4"/>
<feature type="repeat" description="WD" evidence="3">
    <location>
        <begin position="666"/>
        <end position="699"/>
    </location>
</feature>
<reference evidence="5 6" key="1">
    <citation type="submission" date="2014-03" db="EMBL/GenBank/DDBJ databases">
        <authorList>
            <person name="Sibley D."/>
            <person name="Venepally P."/>
            <person name="Karamycheva S."/>
            <person name="Hadjithomas M."/>
            <person name="Khan A."/>
            <person name="Brunk B."/>
            <person name="Roos D."/>
            <person name="Caler E."/>
            <person name="Lorenzi H."/>
        </authorList>
    </citation>
    <scope>NUCLEOTIDE SEQUENCE [LARGE SCALE GENOMIC DNA]</scope>
    <source>
        <strain evidence="6">p89</strain>
    </source>
</reference>
<feature type="compositionally biased region" description="Basic and acidic residues" evidence="4">
    <location>
        <begin position="448"/>
        <end position="463"/>
    </location>
</feature>
<dbReference type="PROSITE" id="PS00678">
    <property type="entry name" value="WD_REPEATS_1"/>
    <property type="match status" value="1"/>
</dbReference>
<dbReference type="InterPro" id="IPR001680">
    <property type="entry name" value="WD40_rpt"/>
</dbReference>
<dbReference type="EMBL" id="AEYI02002404">
    <property type="protein sequence ID" value="KFG28382.1"/>
    <property type="molecule type" value="Genomic_DNA"/>
</dbReference>
<dbReference type="SUPFAM" id="SSF50969">
    <property type="entry name" value="YVTN repeat-like/Quinoprotein amine dehydrogenase"/>
    <property type="match status" value="2"/>
</dbReference>
<dbReference type="InterPro" id="IPR011048">
    <property type="entry name" value="Haem_d1_sf"/>
</dbReference>
<evidence type="ECO:0000256" key="4">
    <source>
        <dbReference type="SAM" id="MobiDB-lite"/>
    </source>
</evidence>
<evidence type="ECO:0000313" key="6">
    <source>
        <dbReference type="Proteomes" id="UP000028828"/>
    </source>
</evidence>
<protein>
    <submittedName>
        <fullName evidence="5">Putative periodic tryptophan protein PWP2</fullName>
    </submittedName>
</protein>
<dbReference type="InterPro" id="IPR019775">
    <property type="entry name" value="WD40_repeat_CS"/>
</dbReference>
<sequence length="1266" mass="136774">MFSYSFTNLLGAPFDSAQARIAFDKRVQCLYTPTSNRVACYRLHTQDHSANALVSSLSSTGESSNSSRKEGSSRKPFEQEGREDTSQEDSHHADQTAGSSGVFTFPFEARVDVAWFAVRSDNLLAICIDLHGQGMVVNLAKGCVVNRIQFKSNTSAEQKRKWDAVKDLQHSVTGAAFSPDDRFFAVAAGRSVQIWHAPTARHAYQLRLLRSMTLHQQTITTLSWSPDSTHLVTGSLDCTVRLWRAKVAKSGLVSSSVSGNGGSLEGLVVRDEDESAARPDGGVLEAETGYSFPRDSGRKADKGDATCGDNEFIPVAFVSHKYPLRFACFSGCLTRIISVNREGGIVLWKWTEKRRTEEQHEMARLKLLKCDPSAETQSLKKRLRKRRKAGGDAYVIHPGRHELGRKLLEVRRRKQEAEGSCSHEASAADSEQEDSADDSDQEKSSASGEREGDRKASKRRAADSRSSPASHAPINYMRGVWKTETKALCSLGRGHHVTHACTNLSPYYSASSPSSSPPSQYLLVAFSGGAFQLYELPTLTVLCKLSLGLASLDAVTLSFDGEWIGALAVESQTLVVWEWRSETYVLRQQSHAHGLRAVAFSPAGDAALSGASRIGAKAGVGGAAQQFQGAGASLGLGTSRGIVATGGTDGRVKLFDAETGFCFCSFADHAAAVTALVFASGGNAVFTASLDGTVRGYDLLRYRQFRIFTAKPGRADAGFGSSGTASKTSVLADLATGSVQFASLAVDAGGELLVAGGQGSVYSVFVWSIQTGKVVDELTGHEGPIVAVAFHPHPNKQGVVVTGSWDKKVKVWDLYARRSHGGAPETLQQTGGVLCVAFDPRGSDLLAVGGEGGRVTLWDTGLGGDEGVVATLDLVRDIQGGRSSQNDRRARNNWVSKEKKEALGNTAGLDLNVSVDSLAFSSTGSLLLVGSRHCATTFLYEARTGALLARFSLTRNRLLDGILRELNSRFITDSGDPLQEYDLSDEDDAVTEGVRERRRIKQHFSLPGVQSGQFASKKSRLFLLHQVAFAADSRSWAVATSHGLYIFSLDSKSGIYAAFGTSSRLPCAPPPMLTANVTTGSISRALERREYAKAFILSLVLNDLPTLLSIYEAIPPSSVALVCSSLAPALLPPLLFFLHLLLSTDVGVGTPHLQLHLLWLRNVMKLHMHVFQGDLAAFWAPSSVSSSRSGDRKISKGQGDRANEAFERLTRVSVDLRTLFLLILRQLQQQQANLHVPFCSNLHTLAFINASIRNSRSQQMEITSLS</sequence>
<dbReference type="VEuPathDB" id="ToxoDB:TGP89_295680"/>
<dbReference type="PANTHER" id="PTHR19858:SF0">
    <property type="entry name" value="PERIODIC TRYPTOPHAN PROTEIN 2 HOMOLOG"/>
    <property type="match status" value="1"/>
</dbReference>
<evidence type="ECO:0000313" key="5">
    <source>
        <dbReference type="EMBL" id="KFG28382.1"/>
    </source>
</evidence>
<feature type="repeat" description="WD" evidence="3">
    <location>
        <begin position="212"/>
        <end position="243"/>
    </location>
</feature>
<dbReference type="InterPro" id="IPR036322">
    <property type="entry name" value="WD40_repeat_dom_sf"/>
</dbReference>
<dbReference type="OrthoDB" id="3142434at2759"/>
<dbReference type="SUPFAM" id="SSF51004">
    <property type="entry name" value="C-terminal (heme d1) domain of cytochrome cd1-nitrite reductase"/>
    <property type="match status" value="1"/>
</dbReference>
<dbReference type="SUPFAM" id="SSF50978">
    <property type="entry name" value="WD40 repeat-like"/>
    <property type="match status" value="1"/>
</dbReference>
<dbReference type="Proteomes" id="UP000028828">
    <property type="component" value="Unassembled WGS sequence"/>
</dbReference>
<feature type="repeat" description="WD" evidence="3">
    <location>
        <begin position="778"/>
        <end position="814"/>
    </location>
</feature>
<organism evidence="5 6">
    <name type="scientific">Toxoplasma gondii p89</name>
    <dbReference type="NCBI Taxonomy" id="943119"/>
    <lineage>
        <taxon>Eukaryota</taxon>
        <taxon>Sar</taxon>
        <taxon>Alveolata</taxon>
        <taxon>Apicomplexa</taxon>
        <taxon>Conoidasida</taxon>
        <taxon>Coccidia</taxon>
        <taxon>Eucoccidiorida</taxon>
        <taxon>Eimeriorina</taxon>
        <taxon>Sarcocystidae</taxon>
        <taxon>Toxoplasma</taxon>
    </lineage>
</organism>
<proteinExistence type="predicted"/>
<dbReference type="GO" id="GO:0000028">
    <property type="term" value="P:ribosomal small subunit assembly"/>
    <property type="evidence" value="ECO:0007669"/>
    <property type="project" value="TreeGrafter"/>
</dbReference>
<dbReference type="Pfam" id="PF00400">
    <property type="entry name" value="WD40"/>
    <property type="match status" value="5"/>
</dbReference>
<dbReference type="Gene3D" id="2.130.10.10">
    <property type="entry name" value="YVTN repeat-like/Quinoprotein amine dehydrogenase"/>
    <property type="match status" value="3"/>
</dbReference>
<evidence type="ECO:0000256" key="3">
    <source>
        <dbReference type="PROSITE-ProRule" id="PRU00221"/>
    </source>
</evidence>
<dbReference type="PROSITE" id="PS50082">
    <property type="entry name" value="WD_REPEATS_2"/>
    <property type="match status" value="3"/>
</dbReference>
<evidence type="ECO:0000256" key="2">
    <source>
        <dbReference type="ARBA" id="ARBA00022737"/>
    </source>
</evidence>